<dbReference type="PANTHER" id="PTHR28082:SF1">
    <property type="entry name" value="HELPER OF TIM PROTEIN 13"/>
    <property type="match status" value="1"/>
</dbReference>
<evidence type="ECO:0000259" key="4">
    <source>
        <dbReference type="PROSITE" id="PS51266"/>
    </source>
</evidence>
<protein>
    <submittedName>
        <fullName evidence="5">Uncharacterized protein, contains Zn-finger domain of CHY type</fullName>
    </submittedName>
</protein>
<dbReference type="PROSITE" id="PS51266">
    <property type="entry name" value="ZF_CHY"/>
    <property type="match status" value="1"/>
</dbReference>
<evidence type="ECO:0000256" key="3">
    <source>
        <dbReference type="ARBA" id="ARBA00022833"/>
    </source>
</evidence>
<dbReference type="SUPFAM" id="SSF161219">
    <property type="entry name" value="CHY zinc finger-like"/>
    <property type="match status" value="1"/>
</dbReference>
<evidence type="ECO:0000256" key="1">
    <source>
        <dbReference type="ARBA" id="ARBA00022723"/>
    </source>
</evidence>
<dbReference type="PIRSF" id="PIRSF017292">
    <property type="entry name" value="UCP017292_Znf_CHY"/>
    <property type="match status" value="1"/>
</dbReference>
<keyword evidence="6" id="KW-1185">Reference proteome</keyword>
<sequence>MQYSSHNIVVKGRLVDEQTRCVHYSGPTDVIAIKFPCCQTYFPCHACHEELADHAAQIWHAHQFHEKAVLCGVCHQELTIQEYLNSHFQCPSCGASFNPGCQLHYSLYFEQE</sequence>
<feature type="domain" description="CHY-type" evidence="4">
    <location>
        <begin position="14"/>
        <end position="95"/>
    </location>
</feature>
<dbReference type="EMBL" id="FRAF01000008">
    <property type="protein sequence ID" value="SHK10755.1"/>
    <property type="molecule type" value="Genomic_DNA"/>
</dbReference>
<dbReference type="GO" id="GO:0045041">
    <property type="term" value="P:protein import into mitochondrial intermembrane space"/>
    <property type="evidence" value="ECO:0007669"/>
    <property type="project" value="TreeGrafter"/>
</dbReference>
<dbReference type="PANTHER" id="PTHR28082">
    <property type="entry name" value="ZINC FINGER PROTEIN"/>
    <property type="match status" value="1"/>
</dbReference>
<dbReference type="RefSeq" id="WP_072873708.1">
    <property type="nucleotide sequence ID" value="NZ_FRAF01000008.1"/>
</dbReference>
<keyword evidence="1" id="KW-0479">Metal-binding</keyword>
<dbReference type="Pfam" id="PF05495">
    <property type="entry name" value="zf-CHY"/>
    <property type="match status" value="1"/>
</dbReference>
<evidence type="ECO:0000313" key="6">
    <source>
        <dbReference type="Proteomes" id="UP000184016"/>
    </source>
</evidence>
<evidence type="ECO:0000313" key="5">
    <source>
        <dbReference type="EMBL" id="SHK10755.1"/>
    </source>
</evidence>
<dbReference type="InterPro" id="IPR008913">
    <property type="entry name" value="Znf_CHY"/>
</dbReference>
<dbReference type="InterPro" id="IPR037274">
    <property type="entry name" value="Znf_CHY_sf"/>
</dbReference>
<dbReference type="InterPro" id="IPR016694">
    <property type="entry name" value="UCP017292"/>
</dbReference>
<reference evidence="6" key="1">
    <citation type="submission" date="2016-11" db="EMBL/GenBank/DDBJ databases">
        <authorList>
            <person name="Varghese N."/>
            <person name="Submissions S."/>
        </authorList>
    </citation>
    <scope>NUCLEOTIDE SEQUENCE [LARGE SCALE GENOMIC DNA]</scope>
    <source>
        <strain evidence="6">USBA-503</strain>
    </source>
</reference>
<dbReference type="Proteomes" id="UP000184016">
    <property type="component" value="Unassembled WGS sequence"/>
</dbReference>
<keyword evidence="3" id="KW-0862">Zinc</keyword>
<keyword evidence="2" id="KW-0863">Zinc-finger</keyword>
<accession>A0A1M6PS43</accession>
<dbReference type="OrthoDB" id="121064at2"/>
<dbReference type="InterPro" id="IPR052604">
    <property type="entry name" value="Mito_Tim_assembly_helper"/>
</dbReference>
<dbReference type="AlphaFoldDB" id="A0A1M6PS43"/>
<organism evidence="5 6">
    <name type="scientific">Alicyclobacillus tolerans</name>
    <dbReference type="NCBI Taxonomy" id="90970"/>
    <lineage>
        <taxon>Bacteria</taxon>
        <taxon>Bacillati</taxon>
        <taxon>Bacillota</taxon>
        <taxon>Bacilli</taxon>
        <taxon>Bacillales</taxon>
        <taxon>Alicyclobacillaceae</taxon>
        <taxon>Alicyclobacillus</taxon>
    </lineage>
</organism>
<name>A0A1M6PS43_9BACL</name>
<dbReference type="STRING" id="1830138.SAMN05443507_108119"/>
<evidence type="ECO:0000256" key="2">
    <source>
        <dbReference type="ARBA" id="ARBA00022771"/>
    </source>
</evidence>
<dbReference type="GO" id="GO:0008270">
    <property type="term" value="F:zinc ion binding"/>
    <property type="evidence" value="ECO:0007669"/>
    <property type="project" value="UniProtKB-KW"/>
</dbReference>
<proteinExistence type="predicted"/>
<gene>
    <name evidence="5" type="ORF">SAMN05443507_108119</name>
</gene>